<protein>
    <submittedName>
        <fullName evidence="1">Uncharacterized protein</fullName>
    </submittedName>
</protein>
<accession>A0ABN7M9T3</accession>
<name>A0ABN7M9T3_9BACT</name>
<gene>
    <name evidence="1" type="ORF">NSPZN2_50247</name>
</gene>
<comment type="caution">
    <text evidence="1">The sequence shown here is derived from an EMBL/GenBank/DDBJ whole genome shotgun (WGS) entry which is preliminary data.</text>
</comment>
<organism evidence="1 2">
    <name type="scientific">Nitrospira defluvii</name>
    <dbReference type="NCBI Taxonomy" id="330214"/>
    <lineage>
        <taxon>Bacteria</taxon>
        <taxon>Pseudomonadati</taxon>
        <taxon>Nitrospirota</taxon>
        <taxon>Nitrospiria</taxon>
        <taxon>Nitrospirales</taxon>
        <taxon>Nitrospiraceae</taxon>
        <taxon>Nitrospira</taxon>
    </lineage>
</organism>
<evidence type="ECO:0000313" key="1">
    <source>
        <dbReference type="EMBL" id="CAE6788922.1"/>
    </source>
</evidence>
<dbReference type="EMBL" id="CAJNBJ010000018">
    <property type="protein sequence ID" value="CAE6788922.1"/>
    <property type="molecule type" value="Genomic_DNA"/>
</dbReference>
<keyword evidence="2" id="KW-1185">Reference proteome</keyword>
<reference evidence="1 2" key="1">
    <citation type="submission" date="2021-02" db="EMBL/GenBank/DDBJ databases">
        <authorList>
            <person name="Han P."/>
        </authorList>
    </citation>
    <scope>NUCLEOTIDE SEQUENCE [LARGE SCALE GENOMIC DNA]</scope>
    <source>
        <strain evidence="1">Candidatus Nitrospira sp. ZN2</strain>
    </source>
</reference>
<proteinExistence type="predicted"/>
<sequence>MSSSIEGSVYANRMRETGNMQVGGALGWRRAWDIGSKRCRLVGRRCGYSVWAGCTGGILRAIRCKRGGS</sequence>
<dbReference type="Proteomes" id="UP000675880">
    <property type="component" value="Unassembled WGS sequence"/>
</dbReference>
<evidence type="ECO:0000313" key="2">
    <source>
        <dbReference type="Proteomes" id="UP000675880"/>
    </source>
</evidence>